<dbReference type="PANTHER" id="PTHR37299:SF1">
    <property type="entry name" value="STAGE 0 SPORULATION PROTEIN A HOMOLOG"/>
    <property type="match status" value="1"/>
</dbReference>
<keyword evidence="5" id="KW-1185">Reference proteome</keyword>
<dbReference type="Gene3D" id="3.40.50.2300">
    <property type="match status" value="1"/>
</dbReference>
<evidence type="ECO:0000259" key="3">
    <source>
        <dbReference type="PROSITE" id="PS50930"/>
    </source>
</evidence>
<dbReference type="InterPro" id="IPR011006">
    <property type="entry name" value="CheY-like_superfamily"/>
</dbReference>
<dbReference type="Pfam" id="PF04397">
    <property type="entry name" value="LytTR"/>
    <property type="match status" value="1"/>
</dbReference>
<evidence type="ECO:0000259" key="2">
    <source>
        <dbReference type="PROSITE" id="PS50110"/>
    </source>
</evidence>
<reference evidence="4 5" key="1">
    <citation type="submission" date="2020-11" db="EMBL/GenBank/DDBJ databases">
        <title>Winogradskyella marina sp. nov., isolated from marine sediment.</title>
        <authorList>
            <person name="Bo J."/>
            <person name="Wang S."/>
            <person name="Song X."/>
            <person name="Du Z."/>
        </authorList>
    </citation>
    <scope>NUCLEOTIDE SEQUENCE [LARGE SCALE GENOMIC DNA]</scope>
    <source>
        <strain evidence="4 5">F6397</strain>
    </source>
</reference>
<dbReference type="Gene3D" id="2.40.50.1020">
    <property type="entry name" value="LytTr DNA-binding domain"/>
    <property type="match status" value="1"/>
</dbReference>
<dbReference type="PROSITE" id="PS50110">
    <property type="entry name" value="RESPONSE_REGULATORY"/>
    <property type="match status" value="1"/>
</dbReference>
<dbReference type="InterPro" id="IPR007492">
    <property type="entry name" value="LytTR_DNA-bd_dom"/>
</dbReference>
<dbReference type="SUPFAM" id="SSF52172">
    <property type="entry name" value="CheY-like"/>
    <property type="match status" value="1"/>
</dbReference>
<proteinExistence type="predicted"/>
<feature type="modified residue" description="4-aspartylphosphate" evidence="1">
    <location>
        <position position="54"/>
    </location>
</feature>
<evidence type="ECO:0000313" key="4">
    <source>
        <dbReference type="EMBL" id="MBF8148454.1"/>
    </source>
</evidence>
<gene>
    <name evidence="4" type="ORF">ITJ86_01010</name>
</gene>
<name>A0ABS0EDD3_9FLAO</name>
<feature type="domain" description="HTH LytTR-type" evidence="3">
    <location>
        <begin position="144"/>
        <end position="236"/>
    </location>
</feature>
<organism evidence="4 5">
    <name type="scientific">Winogradskyella marina</name>
    <dbReference type="NCBI Taxonomy" id="2785530"/>
    <lineage>
        <taxon>Bacteria</taxon>
        <taxon>Pseudomonadati</taxon>
        <taxon>Bacteroidota</taxon>
        <taxon>Flavobacteriia</taxon>
        <taxon>Flavobacteriales</taxon>
        <taxon>Flavobacteriaceae</taxon>
        <taxon>Winogradskyella</taxon>
    </lineage>
</organism>
<dbReference type="SMART" id="SM00448">
    <property type="entry name" value="REC"/>
    <property type="match status" value="1"/>
</dbReference>
<dbReference type="InterPro" id="IPR046947">
    <property type="entry name" value="LytR-like"/>
</dbReference>
<evidence type="ECO:0000256" key="1">
    <source>
        <dbReference type="PROSITE-ProRule" id="PRU00169"/>
    </source>
</evidence>
<dbReference type="InterPro" id="IPR001789">
    <property type="entry name" value="Sig_transdc_resp-reg_receiver"/>
</dbReference>
<accession>A0ABS0EDD3</accession>
<dbReference type="Proteomes" id="UP000611215">
    <property type="component" value="Unassembled WGS sequence"/>
</dbReference>
<dbReference type="PROSITE" id="PS50930">
    <property type="entry name" value="HTH_LYTTR"/>
    <property type="match status" value="1"/>
</dbReference>
<dbReference type="SMART" id="SM00850">
    <property type="entry name" value="LytTR"/>
    <property type="match status" value="1"/>
</dbReference>
<protein>
    <submittedName>
        <fullName evidence="4">Response regulator transcription factor</fullName>
    </submittedName>
</protein>
<sequence>MNVVIIDDEPKARKLLEILIKENCSKITSIFTAEDLISGVDIIKKEQPKIVFLDIEMPEHSGLEIFDFIDSASSNFEIIFTTAYSEYAIKAFELSAVDYLLKPLRADKLVDAIEKAIANIGKSHINLKLEELQKSLKSSNFKKIGLPVADGIKFINFEDIILLKADGMYTKVSVHKASELLISKPLKHFETLLESIPTFYRPHRSYLINLKYIQEYCKKDGGYIIMDNNESVSISKDKKDEFLTIVQNIG</sequence>
<comment type="caution">
    <text evidence="4">The sequence shown here is derived from an EMBL/GenBank/DDBJ whole genome shotgun (WGS) entry which is preliminary data.</text>
</comment>
<evidence type="ECO:0000313" key="5">
    <source>
        <dbReference type="Proteomes" id="UP000611215"/>
    </source>
</evidence>
<dbReference type="Pfam" id="PF00072">
    <property type="entry name" value="Response_reg"/>
    <property type="match status" value="1"/>
</dbReference>
<dbReference type="EMBL" id="JADOET010000001">
    <property type="protein sequence ID" value="MBF8148454.1"/>
    <property type="molecule type" value="Genomic_DNA"/>
</dbReference>
<feature type="domain" description="Response regulatory" evidence="2">
    <location>
        <begin position="2"/>
        <end position="117"/>
    </location>
</feature>
<dbReference type="RefSeq" id="WP_195869741.1">
    <property type="nucleotide sequence ID" value="NZ_JADOET010000001.1"/>
</dbReference>
<keyword evidence="1" id="KW-0597">Phosphoprotein</keyword>
<dbReference type="PANTHER" id="PTHR37299">
    <property type="entry name" value="TRANSCRIPTIONAL REGULATOR-RELATED"/>
    <property type="match status" value="1"/>
</dbReference>